<feature type="transmembrane region" description="Helical" evidence="2">
    <location>
        <begin position="47"/>
        <end position="67"/>
    </location>
</feature>
<comment type="caution">
    <text evidence="3">The sequence shown here is derived from an EMBL/GenBank/DDBJ whole genome shotgun (WGS) entry which is preliminary data.</text>
</comment>
<protein>
    <submittedName>
        <fullName evidence="3">Uncharacterized protein</fullName>
    </submittedName>
</protein>
<keyword evidence="2" id="KW-1133">Transmembrane helix</keyword>
<evidence type="ECO:0000313" key="3">
    <source>
        <dbReference type="EMBL" id="OEJ25694.1"/>
    </source>
</evidence>
<feature type="compositionally biased region" description="Low complexity" evidence="1">
    <location>
        <begin position="1"/>
        <end position="18"/>
    </location>
</feature>
<evidence type="ECO:0000256" key="1">
    <source>
        <dbReference type="SAM" id="MobiDB-lite"/>
    </source>
</evidence>
<dbReference type="Proteomes" id="UP000095759">
    <property type="component" value="Unassembled WGS sequence"/>
</dbReference>
<dbReference type="STRING" id="285458.BGM19_21300"/>
<dbReference type="EMBL" id="MEHJ01000001">
    <property type="protein sequence ID" value="OEJ25694.1"/>
    <property type="molecule type" value="Genomic_DNA"/>
</dbReference>
<evidence type="ECO:0000256" key="2">
    <source>
        <dbReference type="SAM" id="Phobius"/>
    </source>
</evidence>
<gene>
    <name evidence="3" type="ORF">AS594_15530</name>
</gene>
<reference evidence="3 4" key="1">
    <citation type="submission" date="2016-08" db="EMBL/GenBank/DDBJ databases">
        <title>Complete genome sequence of Streptomyces agglomeratus strain 6-3-2, a novel anti-MRSA actinomycete isolated from Wuli of Tebit, China.</title>
        <authorList>
            <person name="Chen X."/>
        </authorList>
    </citation>
    <scope>NUCLEOTIDE SEQUENCE [LARGE SCALE GENOMIC DNA]</scope>
    <source>
        <strain evidence="3 4">6-3-2</strain>
    </source>
</reference>
<organism evidence="3 4">
    <name type="scientific">Streptomyces agglomeratus</name>
    <dbReference type="NCBI Taxonomy" id="285458"/>
    <lineage>
        <taxon>Bacteria</taxon>
        <taxon>Bacillati</taxon>
        <taxon>Actinomycetota</taxon>
        <taxon>Actinomycetes</taxon>
        <taxon>Kitasatosporales</taxon>
        <taxon>Streptomycetaceae</taxon>
        <taxon>Streptomyces</taxon>
    </lineage>
</organism>
<name>A0A1E5P8J6_9ACTN</name>
<feature type="transmembrane region" description="Helical" evidence="2">
    <location>
        <begin position="79"/>
        <end position="97"/>
    </location>
</feature>
<dbReference type="AlphaFoldDB" id="A0A1E5P8J6"/>
<sequence length="178" mass="19126">MDPVSETTDSTSAPAAPATGGGPRPEPIRFFGTTWLNHTGGYGLRRAGVAAGSLAAAAAGCLILRFAYQGLAVADVGGFVNILVVAMFAICGAIAFRQTWQGYARRPDPTTEAQLRSLKGIGFIGSLLAYFFRSLTEAPGEKLRRTEYETALKQYERRRGSRTGNPAARKKPSNRRRS</sequence>
<feature type="region of interest" description="Disordered" evidence="1">
    <location>
        <begin position="154"/>
        <end position="178"/>
    </location>
</feature>
<feature type="region of interest" description="Disordered" evidence="1">
    <location>
        <begin position="1"/>
        <end position="25"/>
    </location>
</feature>
<evidence type="ECO:0000313" key="4">
    <source>
        <dbReference type="Proteomes" id="UP000095759"/>
    </source>
</evidence>
<proteinExistence type="predicted"/>
<keyword evidence="4" id="KW-1185">Reference proteome</keyword>
<feature type="compositionally biased region" description="Basic residues" evidence="1">
    <location>
        <begin position="168"/>
        <end position="178"/>
    </location>
</feature>
<keyword evidence="2" id="KW-0472">Membrane</keyword>
<dbReference type="OrthoDB" id="4329566at2"/>
<keyword evidence="2" id="KW-0812">Transmembrane</keyword>
<accession>A0A1E5P8J6</accession>
<dbReference type="RefSeq" id="WP_069932836.1">
    <property type="nucleotide sequence ID" value="NZ_MEHJ01000001.1"/>
</dbReference>